<dbReference type="EMBL" id="AYLP01000159">
    <property type="protein sequence ID" value="ESS62813.1"/>
    <property type="molecule type" value="Genomic_DNA"/>
</dbReference>
<dbReference type="AlphaFoldDB" id="V5BEF1"/>
<comment type="caution">
    <text evidence="2">The sequence shown here is derived from an EMBL/GenBank/DDBJ whole genome shotgun (WGS) entry which is preliminary data.</text>
</comment>
<name>V5BEF1_TRYCR</name>
<sequence length="90" mass="10143">MMPLTVDGGACSFTPFLLPVFYSFRSLSYEESKQALNATVKLEGTERTNSTHTVHTHIYALTCCCSEGTPHTQLSPHDRIPRKEEGRKRE</sequence>
<feature type="compositionally biased region" description="Basic and acidic residues" evidence="1">
    <location>
        <begin position="76"/>
        <end position="90"/>
    </location>
</feature>
<feature type="region of interest" description="Disordered" evidence="1">
    <location>
        <begin position="67"/>
        <end position="90"/>
    </location>
</feature>
<dbReference type="Proteomes" id="UP000017861">
    <property type="component" value="Unassembled WGS sequence"/>
</dbReference>
<evidence type="ECO:0000313" key="3">
    <source>
        <dbReference type="Proteomes" id="UP000017861"/>
    </source>
</evidence>
<protein>
    <submittedName>
        <fullName evidence="2">Trans-sialidase</fullName>
    </submittedName>
</protein>
<reference evidence="2 3" key="1">
    <citation type="journal article" date="2014" name="Genome Announc.">
        <title>Trypanosoma cruzi Clone Dm28c Draft Genome Sequence.</title>
        <authorList>
            <person name="Grisard E.C."/>
            <person name="Teixeira S.M."/>
            <person name="de Almeida L.G."/>
            <person name="Stoco P.H."/>
            <person name="Gerber A.L."/>
            <person name="Talavera-Lopez C."/>
            <person name="Lima O.C."/>
            <person name="Andersson B."/>
            <person name="de Vasconcelos A.T."/>
        </authorList>
    </citation>
    <scope>NUCLEOTIDE SEQUENCE [LARGE SCALE GENOMIC DNA]</scope>
    <source>
        <strain evidence="2 3">Dm28c</strain>
    </source>
</reference>
<proteinExistence type="predicted"/>
<gene>
    <name evidence="2" type="ORF">TCDM_09469</name>
</gene>
<accession>V5BEF1</accession>
<dbReference type="VEuPathDB" id="TriTrypDB:TCDM_09469"/>
<organism evidence="2 3">
    <name type="scientific">Trypanosoma cruzi Dm28c</name>
    <dbReference type="NCBI Taxonomy" id="1416333"/>
    <lineage>
        <taxon>Eukaryota</taxon>
        <taxon>Discoba</taxon>
        <taxon>Euglenozoa</taxon>
        <taxon>Kinetoplastea</taxon>
        <taxon>Metakinetoplastina</taxon>
        <taxon>Trypanosomatida</taxon>
        <taxon>Trypanosomatidae</taxon>
        <taxon>Trypanosoma</taxon>
        <taxon>Schizotrypanum</taxon>
    </lineage>
</organism>
<evidence type="ECO:0000256" key="1">
    <source>
        <dbReference type="SAM" id="MobiDB-lite"/>
    </source>
</evidence>
<evidence type="ECO:0000313" key="2">
    <source>
        <dbReference type="EMBL" id="ESS62813.1"/>
    </source>
</evidence>